<evidence type="ECO:0000256" key="2">
    <source>
        <dbReference type="SAM" id="SignalP"/>
    </source>
</evidence>
<evidence type="ECO:0000313" key="3">
    <source>
        <dbReference type="EMBL" id="CAG7629118.1"/>
    </source>
</evidence>
<evidence type="ECO:0000256" key="1">
    <source>
        <dbReference type="SAM" id="MobiDB-lite"/>
    </source>
</evidence>
<gene>
    <name evidence="3" type="ORF">AFUS01_LOCUS27</name>
</gene>
<feature type="region of interest" description="Disordered" evidence="1">
    <location>
        <begin position="118"/>
        <end position="149"/>
    </location>
</feature>
<organism evidence="3 4">
    <name type="scientific">Allacma fusca</name>
    <dbReference type="NCBI Taxonomy" id="39272"/>
    <lineage>
        <taxon>Eukaryota</taxon>
        <taxon>Metazoa</taxon>
        <taxon>Ecdysozoa</taxon>
        <taxon>Arthropoda</taxon>
        <taxon>Hexapoda</taxon>
        <taxon>Collembola</taxon>
        <taxon>Symphypleona</taxon>
        <taxon>Sminthuridae</taxon>
        <taxon>Allacma</taxon>
    </lineage>
</organism>
<comment type="caution">
    <text evidence="3">The sequence shown here is derived from an EMBL/GenBank/DDBJ whole genome shotgun (WGS) entry which is preliminary data.</text>
</comment>
<feature type="chain" id="PRO_5035275206" evidence="2">
    <location>
        <begin position="16"/>
        <end position="209"/>
    </location>
</feature>
<reference evidence="3" key="1">
    <citation type="submission" date="2021-06" db="EMBL/GenBank/DDBJ databases">
        <authorList>
            <person name="Hodson N. C."/>
            <person name="Mongue J. A."/>
            <person name="Jaron S. K."/>
        </authorList>
    </citation>
    <scope>NUCLEOTIDE SEQUENCE</scope>
</reference>
<dbReference type="Proteomes" id="UP000708208">
    <property type="component" value="Unassembled WGS sequence"/>
</dbReference>
<evidence type="ECO:0000313" key="4">
    <source>
        <dbReference type="Proteomes" id="UP000708208"/>
    </source>
</evidence>
<protein>
    <submittedName>
        <fullName evidence="3">Uncharacterized protein</fullName>
    </submittedName>
</protein>
<feature type="compositionally biased region" description="Gly residues" evidence="1">
    <location>
        <begin position="32"/>
        <end position="61"/>
    </location>
</feature>
<dbReference type="EMBL" id="CAJVCH010000001">
    <property type="protein sequence ID" value="CAG7629118.1"/>
    <property type="molecule type" value="Genomic_DNA"/>
</dbReference>
<accession>A0A8J2NKM9</accession>
<feature type="compositionally biased region" description="Low complexity" evidence="1">
    <location>
        <begin position="199"/>
        <end position="209"/>
    </location>
</feature>
<dbReference type="AlphaFoldDB" id="A0A8J2NKM9"/>
<name>A0A8J2NKM9_9HEXA</name>
<keyword evidence="4" id="KW-1185">Reference proteome</keyword>
<feature type="region of interest" description="Disordered" evidence="1">
    <location>
        <begin position="178"/>
        <end position="209"/>
    </location>
</feature>
<proteinExistence type="predicted"/>
<sequence length="209" mass="20272">MKFLFVAALVALAAAEPPVSYGAPPQSNYGAPGIGGNIGGNNGGNGPSSGYGVPGQGGPGGRSSAPIESDPNLELENEGINLPSGIVGQDLLDRVVDALSDDLAQQQAAAAAQRAATSGAYGAPNPGYGPPSTQYGPGGAPGGLGGGIGGSNGNGRIQLLIPPDPLKARLIANYIQRTTGPYTGSSNQNGAGGGGRAGSGYSNNPSGYN</sequence>
<feature type="region of interest" description="Disordered" evidence="1">
    <location>
        <begin position="21"/>
        <end position="72"/>
    </location>
</feature>
<feature type="compositionally biased region" description="Gly residues" evidence="1">
    <location>
        <begin position="136"/>
        <end position="149"/>
    </location>
</feature>
<feature type="signal peptide" evidence="2">
    <location>
        <begin position="1"/>
        <end position="15"/>
    </location>
</feature>
<keyword evidence="2" id="KW-0732">Signal</keyword>